<dbReference type="InterPro" id="IPR023009">
    <property type="entry name" value="Tyrosine_recombinase_XerC/XerD"/>
</dbReference>
<gene>
    <name evidence="9 12" type="primary">xerC</name>
    <name evidence="12" type="ORF">GTC17253_15160</name>
</gene>
<keyword evidence="2 9" id="KW-0963">Cytoplasm</keyword>
<keyword evidence="6 9" id="KW-0238">DNA-binding</keyword>
<feature type="active site" evidence="9">
    <location>
        <position position="240"/>
    </location>
</feature>
<feature type="active site" evidence="9">
    <location>
        <position position="147"/>
    </location>
</feature>
<evidence type="ECO:0000256" key="2">
    <source>
        <dbReference type="ARBA" id="ARBA00022490"/>
    </source>
</evidence>
<feature type="active site" description="O-(3'-phospho-DNA)-tyrosine intermediate" evidence="9">
    <location>
        <position position="275"/>
    </location>
</feature>
<dbReference type="Pfam" id="PF00589">
    <property type="entry name" value="Phage_integrase"/>
    <property type="match status" value="1"/>
</dbReference>
<dbReference type="HAMAP" id="MF_01808">
    <property type="entry name" value="Recomb_XerC_XerD"/>
    <property type="match status" value="1"/>
</dbReference>
<dbReference type="InterPro" id="IPR010998">
    <property type="entry name" value="Integrase_recombinase_N"/>
</dbReference>
<accession>A0AB33IZT1</accession>
<reference evidence="12" key="1">
    <citation type="submission" date="2024-07" db="EMBL/GenBank/DDBJ databases">
        <title>Complete genome sequence of Prevotella sp. YM-2024 GTC17253.</title>
        <authorList>
            <person name="Hayashi M."/>
            <person name="Muto Y."/>
            <person name="Tanaka K."/>
            <person name="Niwa H."/>
        </authorList>
    </citation>
    <scope>NUCLEOTIDE SEQUENCE</scope>
    <source>
        <strain evidence="12">GTC17253</strain>
    </source>
</reference>
<keyword evidence="3 9" id="KW-0132">Cell division</keyword>
<comment type="similarity">
    <text evidence="9">Belongs to the 'phage' integrase family. XerC subfamily.</text>
</comment>
<comment type="function">
    <text evidence="9">Site-specific tyrosine recombinase, which acts by catalyzing the cutting and rejoining of the recombining DNA molecules. The XerC-XerD complex is essential to convert dimers of the bacterial chromosome into monomers to permit their segregation at cell division. It also contributes to the segregational stability of plasmids.</text>
</comment>
<feature type="active site" evidence="9">
    <location>
        <position position="243"/>
    </location>
</feature>
<dbReference type="SUPFAM" id="SSF56349">
    <property type="entry name" value="DNA breaking-rejoining enzymes"/>
    <property type="match status" value="1"/>
</dbReference>
<keyword evidence="8 9" id="KW-0131">Cell cycle</keyword>
<evidence type="ECO:0000256" key="3">
    <source>
        <dbReference type="ARBA" id="ARBA00022618"/>
    </source>
</evidence>
<evidence type="ECO:0000313" key="12">
    <source>
        <dbReference type="EMBL" id="BFO71550.1"/>
    </source>
</evidence>
<comment type="subcellular location">
    <subcellularLocation>
        <location evidence="1 9">Cytoplasm</location>
    </subcellularLocation>
</comment>
<evidence type="ECO:0000256" key="7">
    <source>
        <dbReference type="ARBA" id="ARBA00023172"/>
    </source>
</evidence>
<name>A0AB33IZT1_9BACT</name>
<feature type="domain" description="Core-binding (CB)" evidence="11">
    <location>
        <begin position="1"/>
        <end position="84"/>
    </location>
</feature>
<feature type="active site" evidence="9">
    <location>
        <position position="266"/>
    </location>
</feature>
<protein>
    <recommendedName>
        <fullName evidence="9">Tyrosine recombinase XerC</fullName>
    </recommendedName>
</protein>
<dbReference type="InterPro" id="IPR004107">
    <property type="entry name" value="Integrase_SAM-like_N"/>
</dbReference>
<dbReference type="Pfam" id="PF02899">
    <property type="entry name" value="Phage_int_SAM_1"/>
    <property type="match status" value="1"/>
</dbReference>
<evidence type="ECO:0000256" key="8">
    <source>
        <dbReference type="ARBA" id="ARBA00023306"/>
    </source>
</evidence>
<dbReference type="GO" id="GO:0051301">
    <property type="term" value="P:cell division"/>
    <property type="evidence" value="ECO:0007669"/>
    <property type="project" value="UniProtKB-KW"/>
</dbReference>
<dbReference type="InterPro" id="IPR044068">
    <property type="entry name" value="CB"/>
</dbReference>
<dbReference type="Gene3D" id="1.10.150.130">
    <property type="match status" value="1"/>
</dbReference>
<organism evidence="12">
    <name type="scientific">Prevotella sp. GTC17253</name>
    <dbReference type="NCBI Taxonomy" id="3236793"/>
    <lineage>
        <taxon>Bacteria</taxon>
        <taxon>Pseudomonadati</taxon>
        <taxon>Bacteroidota</taxon>
        <taxon>Bacteroidia</taxon>
        <taxon>Bacteroidales</taxon>
        <taxon>Prevotellaceae</taxon>
        <taxon>Prevotella</taxon>
    </lineage>
</organism>
<dbReference type="AlphaFoldDB" id="A0AB33IZT1"/>
<dbReference type="PROSITE" id="PS51900">
    <property type="entry name" value="CB"/>
    <property type="match status" value="1"/>
</dbReference>
<evidence type="ECO:0000259" key="11">
    <source>
        <dbReference type="PROSITE" id="PS51900"/>
    </source>
</evidence>
<evidence type="ECO:0000256" key="9">
    <source>
        <dbReference type="HAMAP-Rule" id="MF_01808"/>
    </source>
</evidence>
<dbReference type="InterPro" id="IPR011010">
    <property type="entry name" value="DNA_brk_join_enz"/>
</dbReference>
<feature type="active site" evidence="9">
    <location>
        <position position="171"/>
    </location>
</feature>
<keyword evidence="4 9" id="KW-0159">Chromosome partition</keyword>
<evidence type="ECO:0000256" key="1">
    <source>
        <dbReference type="ARBA" id="ARBA00004496"/>
    </source>
</evidence>
<keyword evidence="7 9" id="KW-0233">DNA recombination</keyword>
<keyword evidence="5 9" id="KW-0229">DNA integration</keyword>
<feature type="domain" description="Tyr recombinase" evidence="10">
    <location>
        <begin position="105"/>
        <end position="288"/>
    </location>
</feature>
<evidence type="ECO:0000256" key="4">
    <source>
        <dbReference type="ARBA" id="ARBA00022829"/>
    </source>
</evidence>
<dbReference type="InterPro" id="IPR013762">
    <property type="entry name" value="Integrase-like_cat_sf"/>
</dbReference>
<dbReference type="InterPro" id="IPR002104">
    <property type="entry name" value="Integrase_catalytic"/>
</dbReference>
<sequence>MMIEKFLDYLKCELNRSPLTVKNYADDLYGFEAYFKNLEGQLSWGQVDSDVIRGWMESMMDKGNNAVSINRRLSALRSFYRFALSRHLLEKDPAYNVKGPKKSKPLPQFVRESEMDRLLDDSSFWGDGYESKRARCIIMTFYVTGVRLAELVDLENKDVDFVNRQIKVTGKRNKQRIIPFGEELYEALRDYMKLRDAEIDCKSEALFLSARGEKMTHPQVRNEVKKYLSMVCTLKKRTPHVLRHTFATSMLNHEAGLESVKKLLGHESLSTTEIYTHTTFEQLKNVYSEAHPRA</sequence>
<dbReference type="GO" id="GO:0003677">
    <property type="term" value="F:DNA binding"/>
    <property type="evidence" value="ECO:0007669"/>
    <property type="project" value="UniProtKB-UniRule"/>
</dbReference>
<dbReference type="GO" id="GO:0009037">
    <property type="term" value="F:tyrosine-based site-specific recombinase activity"/>
    <property type="evidence" value="ECO:0007669"/>
    <property type="project" value="UniProtKB-UniRule"/>
</dbReference>
<dbReference type="EMBL" id="AP035785">
    <property type="protein sequence ID" value="BFO71550.1"/>
    <property type="molecule type" value="Genomic_DNA"/>
</dbReference>
<evidence type="ECO:0000256" key="6">
    <source>
        <dbReference type="ARBA" id="ARBA00023125"/>
    </source>
</evidence>
<dbReference type="PANTHER" id="PTHR30349">
    <property type="entry name" value="PHAGE INTEGRASE-RELATED"/>
    <property type="match status" value="1"/>
</dbReference>
<dbReference type="InterPro" id="IPR050090">
    <property type="entry name" value="Tyrosine_recombinase_XerCD"/>
</dbReference>
<proteinExistence type="inferred from homology"/>
<evidence type="ECO:0000256" key="5">
    <source>
        <dbReference type="ARBA" id="ARBA00022908"/>
    </source>
</evidence>
<dbReference type="GO" id="GO:0006313">
    <property type="term" value="P:DNA transposition"/>
    <property type="evidence" value="ECO:0007669"/>
    <property type="project" value="UniProtKB-UniRule"/>
</dbReference>
<dbReference type="PROSITE" id="PS51898">
    <property type="entry name" value="TYR_RECOMBINASE"/>
    <property type="match status" value="1"/>
</dbReference>
<comment type="subunit">
    <text evidence="9">Forms a cyclic heterotetrameric complex composed of two molecules of XerC and two molecules of XerD.</text>
</comment>
<dbReference type="GO" id="GO:0007059">
    <property type="term" value="P:chromosome segregation"/>
    <property type="evidence" value="ECO:0007669"/>
    <property type="project" value="UniProtKB-UniRule"/>
</dbReference>
<dbReference type="PANTHER" id="PTHR30349:SF77">
    <property type="entry name" value="TYROSINE RECOMBINASE XERC"/>
    <property type="match status" value="1"/>
</dbReference>
<dbReference type="GO" id="GO:0005737">
    <property type="term" value="C:cytoplasm"/>
    <property type="evidence" value="ECO:0007669"/>
    <property type="project" value="UniProtKB-SubCell"/>
</dbReference>
<dbReference type="Gene3D" id="1.10.443.10">
    <property type="entry name" value="Intergrase catalytic core"/>
    <property type="match status" value="1"/>
</dbReference>
<evidence type="ECO:0000259" key="10">
    <source>
        <dbReference type="PROSITE" id="PS51898"/>
    </source>
</evidence>